<dbReference type="RefSeq" id="WP_243605103.1">
    <property type="nucleotide sequence ID" value="NZ_JALGRD010000003.1"/>
</dbReference>
<reference evidence="1" key="1">
    <citation type="submission" date="2022-03" db="EMBL/GenBank/DDBJ databases">
        <title>Pseudomonas marianensis sp. nov., a marine bacterium isolated from deep-sea sediments of the Mariana Trench.</title>
        <authorList>
            <person name="Wei Y."/>
        </authorList>
    </citation>
    <scope>NUCLEOTIDE SEQUENCE</scope>
    <source>
        <strain evidence="1">PS1</strain>
    </source>
</reference>
<sequence>MSSKTLENLVRQSDHSAKAPLELWKQLHHGHRTYRPSAAALARRASFDAAMSGAGR</sequence>
<name>A0A9X1W441_9GAMM</name>
<accession>A0A9X1W441</accession>
<dbReference type="EMBL" id="JALGRD010000003">
    <property type="protein sequence ID" value="MCJ0972924.1"/>
    <property type="molecule type" value="Genomic_DNA"/>
</dbReference>
<evidence type="ECO:0000313" key="2">
    <source>
        <dbReference type="Proteomes" id="UP001139682"/>
    </source>
</evidence>
<comment type="caution">
    <text evidence="1">The sequence shown here is derived from an EMBL/GenBank/DDBJ whole genome shotgun (WGS) entry which is preliminary data.</text>
</comment>
<dbReference type="AlphaFoldDB" id="A0A9X1W441"/>
<organism evidence="1 2">
    <name type="scientific">Stutzerimonas marianensis</name>
    <dbReference type="NCBI Taxonomy" id="2929513"/>
    <lineage>
        <taxon>Bacteria</taxon>
        <taxon>Pseudomonadati</taxon>
        <taxon>Pseudomonadota</taxon>
        <taxon>Gammaproteobacteria</taxon>
        <taxon>Pseudomonadales</taxon>
        <taxon>Pseudomonadaceae</taxon>
        <taxon>Stutzerimonas</taxon>
    </lineage>
</organism>
<evidence type="ECO:0000313" key="1">
    <source>
        <dbReference type="EMBL" id="MCJ0972924.1"/>
    </source>
</evidence>
<keyword evidence="2" id="KW-1185">Reference proteome</keyword>
<dbReference type="Proteomes" id="UP001139682">
    <property type="component" value="Unassembled WGS sequence"/>
</dbReference>
<gene>
    <name evidence="1" type="ORF">MST27_06030</name>
</gene>
<protein>
    <submittedName>
        <fullName evidence="1">Uncharacterized protein</fullName>
    </submittedName>
</protein>
<proteinExistence type="predicted"/>